<evidence type="ECO:0000259" key="12">
    <source>
        <dbReference type="PROSITE" id="PS51194"/>
    </source>
</evidence>
<dbReference type="InterPro" id="IPR004589">
    <property type="entry name" value="DNA_helicase_ATP-dep_RecQ"/>
</dbReference>
<dbReference type="InterPro" id="IPR014001">
    <property type="entry name" value="Helicase_ATP-bd"/>
</dbReference>
<accession>A0A0L0D7S6</accession>
<dbReference type="SMART" id="SM00490">
    <property type="entry name" value="HELICc"/>
    <property type="match status" value="1"/>
</dbReference>
<evidence type="ECO:0000313" key="14">
    <source>
        <dbReference type="Proteomes" id="UP000054408"/>
    </source>
</evidence>
<organism evidence="13 14">
    <name type="scientific">Thecamonas trahens ATCC 50062</name>
    <dbReference type="NCBI Taxonomy" id="461836"/>
    <lineage>
        <taxon>Eukaryota</taxon>
        <taxon>Apusozoa</taxon>
        <taxon>Apusomonadida</taxon>
        <taxon>Apusomonadidae</taxon>
        <taxon>Thecamonas</taxon>
    </lineage>
</organism>
<dbReference type="GO" id="GO:0006260">
    <property type="term" value="P:DNA replication"/>
    <property type="evidence" value="ECO:0007669"/>
    <property type="project" value="InterPro"/>
</dbReference>
<feature type="compositionally biased region" description="Low complexity" evidence="10">
    <location>
        <begin position="414"/>
        <end position="434"/>
    </location>
</feature>
<dbReference type="eggNOG" id="KOG0351">
    <property type="taxonomic scope" value="Eukaryota"/>
</dbReference>
<feature type="compositionally biased region" description="Pro residues" evidence="10">
    <location>
        <begin position="140"/>
        <end position="150"/>
    </location>
</feature>
<evidence type="ECO:0000259" key="11">
    <source>
        <dbReference type="PROSITE" id="PS51192"/>
    </source>
</evidence>
<feature type="compositionally biased region" description="Low complexity" evidence="10">
    <location>
        <begin position="391"/>
        <end position="403"/>
    </location>
</feature>
<dbReference type="Pfam" id="PF00270">
    <property type="entry name" value="DEAD"/>
    <property type="match status" value="1"/>
</dbReference>
<dbReference type="GO" id="GO:0003676">
    <property type="term" value="F:nucleic acid binding"/>
    <property type="evidence" value="ECO:0007669"/>
    <property type="project" value="InterPro"/>
</dbReference>
<dbReference type="Pfam" id="PF11719">
    <property type="entry name" value="Drc1-Sld2"/>
    <property type="match status" value="1"/>
</dbReference>
<dbReference type="Gene3D" id="3.40.50.300">
    <property type="entry name" value="P-loop containing nucleotide triphosphate hydrolases"/>
    <property type="match status" value="2"/>
</dbReference>
<feature type="compositionally biased region" description="Basic residues" evidence="10">
    <location>
        <begin position="435"/>
        <end position="447"/>
    </location>
</feature>
<feature type="domain" description="Helicase ATP-binding" evidence="11">
    <location>
        <begin position="656"/>
        <end position="824"/>
    </location>
</feature>
<dbReference type="Proteomes" id="UP000054408">
    <property type="component" value="Unassembled WGS sequence"/>
</dbReference>
<dbReference type="CDD" id="cd22289">
    <property type="entry name" value="RecQL4_SLD2_NTD"/>
    <property type="match status" value="1"/>
</dbReference>
<feature type="compositionally biased region" description="Basic residues" evidence="10">
    <location>
        <begin position="303"/>
        <end position="314"/>
    </location>
</feature>
<comment type="catalytic activity">
    <reaction evidence="8">
        <text>Couples ATP hydrolysis with the unwinding of duplex DNA by translocating in the 3'-5' direction.</text>
        <dbReference type="EC" id="5.6.2.4"/>
    </reaction>
</comment>
<feature type="compositionally biased region" description="Polar residues" evidence="10">
    <location>
        <begin position="348"/>
        <end position="360"/>
    </location>
</feature>
<dbReference type="Pfam" id="PF00271">
    <property type="entry name" value="Helicase_C"/>
    <property type="match status" value="1"/>
</dbReference>
<feature type="region of interest" description="Disordered" evidence="10">
    <location>
        <begin position="288"/>
        <end position="374"/>
    </location>
</feature>
<dbReference type="OMA" id="HAGMEAK"/>
<evidence type="ECO:0000256" key="6">
    <source>
        <dbReference type="ARBA" id="ARBA00022840"/>
    </source>
</evidence>
<protein>
    <recommendedName>
        <fullName evidence="9">DNA 3'-5' helicase</fullName>
        <ecNumber evidence="9">5.6.2.4</ecNumber>
    </recommendedName>
</protein>
<evidence type="ECO:0000256" key="9">
    <source>
        <dbReference type="ARBA" id="ARBA00034808"/>
    </source>
</evidence>
<dbReference type="GO" id="GO:0005634">
    <property type="term" value="C:nucleus"/>
    <property type="evidence" value="ECO:0007669"/>
    <property type="project" value="UniProtKB-SubCell"/>
</dbReference>
<feature type="compositionally biased region" description="Basic residues" evidence="10">
    <location>
        <begin position="521"/>
        <end position="530"/>
    </location>
</feature>
<dbReference type="GO" id="GO:0005737">
    <property type="term" value="C:cytoplasm"/>
    <property type="evidence" value="ECO:0007669"/>
    <property type="project" value="TreeGrafter"/>
</dbReference>
<dbReference type="CDD" id="cd18794">
    <property type="entry name" value="SF2_C_RecQ"/>
    <property type="match status" value="1"/>
</dbReference>
<evidence type="ECO:0000313" key="13">
    <source>
        <dbReference type="EMBL" id="KNC48409.1"/>
    </source>
</evidence>
<feature type="compositionally biased region" description="Basic residues" evidence="10">
    <location>
        <begin position="322"/>
        <end position="335"/>
    </location>
</feature>
<feature type="compositionally biased region" description="Low complexity" evidence="10">
    <location>
        <begin position="448"/>
        <end position="457"/>
    </location>
</feature>
<dbReference type="InterPro" id="IPR021110">
    <property type="entry name" value="DNA_rep_checkpnt_protein"/>
</dbReference>
<gene>
    <name evidence="13" type="ORF">AMSG_04858</name>
</gene>
<dbReference type="GO" id="GO:0000724">
    <property type="term" value="P:double-strand break repair via homologous recombination"/>
    <property type="evidence" value="ECO:0007669"/>
    <property type="project" value="TreeGrafter"/>
</dbReference>
<dbReference type="RefSeq" id="XP_013758526.1">
    <property type="nucleotide sequence ID" value="XM_013903072.1"/>
</dbReference>
<name>A0A0L0D7S6_THETB</name>
<feature type="region of interest" description="Disordered" evidence="10">
    <location>
        <begin position="391"/>
        <end position="530"/>
    </location>
</feature>
<dbReference type="GO" id="GO:0005694">
    <property type="term" value="C:chromosome"/>
    <property type="evidence" value="ECO:0007669"/>
    <property type="project" value="TreeGrafter"/>
</dbReference>
<evidence type="ECO:0000256" key="8">
    <source>
        <dbReference type="ARBA" id="ARBA00034617"/>
    </source>
</evidence>
<dbReference type="InterPro" id="IPR027417">
    <property type="entry name" value="P-loop_NTPase"/>
</dbReference>
<dbReference type="SUPFAM" id="SSF52540">
    <property type="entry name" value="P-loop containing nucleoside triphosphate hydrolases"/>
    <property type="match status" value="1"/>
</dbReference>
<evidence type="ECO:0000256" key="4">
    <source>
        <dbReference type="ARBA" id="ARBA00022801"/>
    </source>
</evidence>
<dbReference type="OrthoDB" id="10261556at2759"/>
<evidence type="ECO:0000256" key="10">
    <source>
        <dbReference type="SAM" id="MobiDB-lite"/>
    </source>
</evidence>
<dbReference type="GO" id="GO:0005524">
    <property type="term" value="F:ATP binding"/>
    <property type="evidence" value="ECO:0007669"/>
    <property type="project" value="UniProtKB-KW"/>
</dbReference>
<dbReference type="EC" id="5.6.2.4" evidence="9"/>
<evidence type="ECO:0000256" key="7">
    <source>
        <dbReference type="ARBA" id="ARBA00023242"/>
    </source>
</evidence>
<keyword evidence="6" id="KW-0067">ATP-binding</keyword>
<feature type="domain" description="Helicase C-terminal" evidence="12">
    <location>
        <begin position="853"/>
        <end position="1003"/>
    </location>
</feature>
<dbReference type="EMBL" id="GL349451">
    <property type="protein sequence ID" value="KNC48409.1"/>
    <property type="molecule type" value="Genomic_DNA"/>
</dbReference>
<keyword evidence="14" id="KW-1185">Reference proteome</keyword>
<dbReference type="GeneID" id="25564377"/>
<dbReference type="Gene3D" id="1.10.10.1460">
    <property type="match status" value="1"/>
</dbReference>
<dbReference type="PROSITE" id="PS51192">
    <property type="entry name" value="HELICASE_ATP_BIND_1"/>
    <property type="match status" value="1"/>
</dbReference>
<dbReference type="GO" id="GO:0016787">
    <property type="term" value="F:hydrolase activity"/>
    <property type="evidence" value="ECO:0007669"/>
    <property type="project" value="UniProtKB-KW"/>
</dbReference>
<feature type="compositionally biased region" description="Polar residues" evidence="10">
    <location>
        <begin position="587"/>
        <end position="596"/>
    </location>
</feature>
<dbReference type="PANTHER" id="PTHR13710">
    <property type="entry name" value="DNA HELICASE RECQ FAMILY MEMBER"/>
    <property type="match status" value="1"/>
</dbReference>
<proteinExistence type="inferred from homology"/>
<keyword evidence="3" id="KW-0547">Nucleotide-binding</keyword>
<evidence type="ECO:0000256" key="1">
    <source>
        <dbReference type="ARBA" id="ARBA00004123"/>
    </source>
</evidence>
<comment type="similarity">
    <text evidence="2">Belongs to the helicase family. RecQ subfamily.</text>
</comment>
<feature type="region of interest" description="Disordered" evidence="10">
    <location>
        <begin position="49"/>
        <end position="87"/>
    </location>
</feature>
<dbReference type="NCBIfam" id="TIGR00614">
    <property type="entry name" value="recQ_fam"/>
    <property type="match status" value="1"/>
</dbReference>
<dbReference type="PANTHER" id="PTHR13710:SF108">
    <property type="entry name" value="ATP-DEPENDENT DNA HELICASE Q4"/>
    <property type="match status" value="1"/>
</dbReference>
<dbReference type="STRING" id="461836.A0A0L0D7S6"/>
<feature type="region of interest" description="Disordered" evidence="10">
    <location>
        <begin position="573"/>
        <end position="596"/>
    </location>
</feature>
<keyword evidence="5 13" id="KW-0347">Helicase</keyword>
<reference evidence="13 14" key="1">
    <citation type="submission" date="2010-05" db="EMBL/GenBank/DDBJ databases">
        <title>The Genome Sequence of Thecamonas trahens ATCC 50062.</title>
        <authorList>
            <consortium name="The Broad Institute Genome Sequencing Platform"/>
            <person name="Russ C."/>
            <person name="Cuomo C."/>
            <person name="Shea T."/>
            <person name="Young S.K."/>
            <person name="Zeng Q."/>
            <person name="Koehrsen M."/>
            <person name="Haas B."/>
            <person name="Borodovsky M."/>
            <person name="Guigo R."/>
            <person name="Alvarado L."/>
            <person name="Berlin A."/>
            <person name="Bochicchio J."/>
            <person name="Borenstein D."/>
            <person name="Chapman S."/>
            <person name="Chen Z."/>
            <person name="Freedman E."/>
            <person name="Gellesch M."/>
            <person name="Goldberg J."/>
            <person name="Griggs A."/>
            <person name="Gujja S."/>
            <person name="Heilman E."/>
            <person name="Heiman D."/>
            <person name="Hepburn T."/>
            <person name="Howarth C."/>
            <person name="Jen D."/>
            <person name="Larson L."/>
            <person name="Mehta T."/>
            <person name="Park D."/>
            <person name="Pearson M."/>
            <person name="Roberts A."/>
            <person name="Saif S."/>
            <person name="Shenoy N."/>
            <person name="Sisk P."/>
            <person name="Stolte C."/>
            <person name="Sykes S."/>
            <person name="Thomson T."/>
            <person name="Walk T."/>
            <person name="White J."/>
            <person name="Yandava C."/>
            <person name="Burger G."/>
            <person name="Gray M.W."/>
            <person name="Holland P.W.H."/>
            <person name="King N."/>
            <person name="Lang F.B.F."/>
            <person name="Roger A.J."/>
            <person name="Ruiz-Trillo I."/>
            <person name="Lander E."/>
            <person name="Nusbaum C."/>
        </authorList>
    </citation>
    <scope>NUCLEOTIDE SEQUENCE [LARGE SCALE GENOMIC DNA]</scope>
    <source>
        <strain evidence="13 14">ATCC 50062</strain>
    </source>
</reference>
<comment type="subcellular location">
    <subcellularLocation>
        <location evidence="1">Nucleus</location>
    </subcellularLocation>
</comment>
<keyword evidence="4" id="KW-0378">Hydrolase</keyword>
<feature type="region of interest" description="Disordered" evidence="10">
    <location>
        <begin position="219"/>
        <end position="242"/>
    </location>
</feature>
<evidence type="ECO:0000256" key="2">
    <source>
        <dbReference type="ARBA" id="ARBA00005446"/>
    </source>
</evidence>
<feature type="region of interest" description="Disordered" evidence="10">
    <location>
        <begin position="120"/>
        <end position="172"/>
    </location>
</feature>
<evidence type="ECO:0000256" key="5">
    <source>
        <dbReference type="ARBA" id="ARBA00022806"/>
    </source>
</evidence>
<dbReference type="InterPro" id="IPR001650">
    <property type="entry name" value="Helicase_C-like"/>
</dbReference>
<keyword evidence="7" id="KW-0539">Nucleus</keyword>
<dbReference type="GO" id="GO:0043138">
    <property type="term" value="F:3'-5' DNA helicase activity"/>
    <property type="evidence" value="ECO:0007669"/>
    <property type="project" value="UniProtKB-EC"/>
</dbReference>
<dbReference type="CDD" id="cd17920">
    <property type="entry name" value="DEXHc_RecQ"/>
    <property type="match status" value="1"/>
</dbReference>
<dbReference type="GO" id="GO:0009378">
    <property type="term" value="F:four-way junction helicase activity"/>
    <property type="evidence" value="ECO:0007669"/>
    <property type="project" value="TreeGrafter"/>
</dbReference>
<sequence length="1348" mass="143810">MLSEELRRLKRVIKDWEYSFFAEHERTPSVADIRANRAMADKYKMYKRLKRKLEPRRDKNRAAEPSLALQPSTAPLPMNGSPRKSALAPLAASLAASRARTLAPQPEIPQPHRVRAAIESEAGPEPGPEPLPELELAGPAHPPLASPVPRPASCLAAPEPNSVQLPPPSVMVPRPESAPFTIIRTTRSLSASSWDSGSLLARSRSRDSLSAFAVGLGDSKTERSTAATAPGAALSRPPSTVPLKSLAESLRDVTERRNNPEAASPGMDSALFEYDSIQLMYAAGGAHVSAGSAPSSRHYGREGRKRNARSRGLRRARELRGAKAKAPAKKAKASGKSKAQPTPAVASRQASDSESASTASVGVADMECSASSDAVPGLPVAEAAPVAGVPVRRPIVPRPSSRVGRMRNKMGQDVGEAAEAAGVAKTAASPPAKATKSKSKPKLKPKPKSVAASSSANQRKRKRSAARRANGDDDDDVYAPQAKRKSGFAKVRKDISKPTGPKSVSSNFVAMKLNKPGERRGVRKARGRGVSKARTAQAVAEAASAALGGDDAMQAFDSAVADAIGNLDSVVDEDADAETSTDASTRGAPSTSTAATQVVRGPAAFHDDDSHPYAGGMTARARGVVAGFRAGQLSLEDVATSLFGFEGFRPGQREAVERVLGGKSTLVVLPTGSGKSSIYQLPAFLVDGVVLVVTPLVSLMADQLSNLPPDLIGATINSTQSYEMRKTIEAELKAGRISILFVSPELLETKRFRKVLAEISVAFVAIDEAHCVSEWSHNFRPAYLRLHQTLASEFGVTTFLGLTATATAATVDAIVDSLSLDRNGDPGCVISSGRVPSNLQLSASVSVMQDLSRVDELAALLKTEPFAGLDSIIVYCGKRRTTEEVAARLNSDSISAECYHAGMEAKARARVQRAFMLGRVRIMVATVAFGMGVNKADVRAIIHYNMPRSIENYVQEIGRGGRDGKPCYCHVFLHDSDYIMSRSFAYADSVDPYSLRALLRHLFGLTRSGKPTAGAGRGPATKLVSLKDLPREMDVKSGVIATVLAYLSLPAPCGVAPRPLIALEPGCHKSAKVWIKGNVKRSSLAAASTRQAVRKAHAPGAMTNAFLDELNGEVDAVTAASLVDASSGESKHAPLIRAILGRDTADSSKWVYNVDLEQIASSLGREPTEVSGMLFAASMSRQLKYELSDWCSAYRVLETPTDVAALAGDLAAMLARLEAAQLNQLNAIRRALETFVADSDEAALRTTMTQYFASRQKPSTNAGVLLPRLQLEQRKDSAHVRADIKVFLRTLDGPISARAVARILHGIPSPAYPVYEWSNNHFWGRHINVEFSELMKAARAVIRDMLAD</sequence>
<dbReference type="PROSITE" id="PS51194">
    <property type="entry name" value="HELICASE_CTER"/>
    <property type="match status" value="1"/>
</dbReference>
<dbReference type="SMART" id="SM00487">
    <property type="entry name" value="DEXDc"/>
    <property type="match status" value="1"/>
</dbReference>
<evidence type="ECO:0000256" key="3">
    <source>
        <dbReference type="ARBA" id="ARBA00022741"/>
    </source>
</evidence>
<dbReference type="InterPro" id="IPR011545">
    <property type="entry name" value="DEAD/DEAH_box_helicase_dom"/>
</dbReference>